<name>A0ABN3JED1_9ACTN</name>
<reference evidence="2 3" key="1">
    <citation type="journal article" date="2019" name="Int. J. Syst. Evol. Microbiol.">
        <title>The Global Catalogue of Microorganisms (GCM) 10K type strain sequencing project: providing services to taxonomists for standard genome sequencing and annotation.</title>
        <authorList>
            <consortium name="The Broad Institute Genomics Platform"/>
            <consortium name="The Broad Institute Genome Sequencing Center for Infectious Disease"/>
            <person name="Wu L."/>
            <person name="Ma J."/>
        </authorList>
    </citation>
    <scope>NUCLEOTIDE SEQUENCE [LARGE SCALE GENOMIC DNA]</scope>
    <source>
        <strain evidence="2 3">JCM 4358</strain>
    </source>
</reference>
<keyword evidence="1" id="KW-0472">Membrane</keyword>
<accession>A0ABN3JED1</accession>
<comment type="caution">
    <text evidence="2">The sequence shown here is derived from an EMBL/GenBank/DDBJ whole genome shotgun (WGS) entry which is preliminary data.</text>
</comment>
<keyword evidence="1" id="KW-1133">Transmembrane helix</keyword>
<evidence type="ECO:0000256" key="1">
    <source>
        <dbReference type="SAM" id="Phobius"/>
    </source>
</evidence>
<evidence type="ECO:0008006" key="4">
    <source>
        <dbReference type="Google" id="ProtNLM"/>
    </source>
</evidence>
<dbReference type="EMBL" id="BAAASE010000017">
    <property type="protein sequence ID" value="GAA2426489.1"/>
    <property type="molecule type" value="Genomic_DNA"/>
</dbReference>
<proteinExistence type="predicted"/>
<protein>
    <recommendedName>
        <fullName evidence="4">DUF4126 domain-containing protein</fullName>
    </recommendedName>
</protein>
<sequence length="65" mass="7014">MHVSGHLARVSLGERSELTEEDKMFDIALKLLAQGLLTELPAALLTSAITALAAWAIGKRRKQGD</sequence>
<organism evidence="2 3">
    <name type="scientific">Streptomyces coeruleofuscus</name>
    <dbReference type="NCBI Taxonomy" id="66879"/>
    <lineage>
        <taxon>Bacteria</taxon>
        <taxon>Bacillati</taxon>
        <taxon>Actinomycetota</taxon>
        <taxon>Actinomycetes</taxon>
        <taxon>Kitasatosporales</taxon>
        <taxon>Streptomycetaceae</taxon>
        <taxon>Streptomyces</taxon>
    </lineage>
</organism>
<dbReference type="Proteomes" id="UP001499986">
    <property type="component" value="Unassembled WGS sequence"/>
</dbReference>
<feature type="transmembrane region" description="Helical" evidence="1">
    <location>
        <begin position="40"/>
        <end position="58"/>
    </location>
</feature>
<evidence type="ECO:0000313" key="3">
    <source>
        <dbReference type="Proteomes" id="UP001499986"/>
    </source>
</evidence>
<gene>
    <name evidence="2" type="ORF">GCM10010255_81050</name>
</gene>
<keyword evidence="3" id="KW-1185">Reference proteome</keyword>
<evidence type="ECO:0000313" key="2">
    <source>
        <dbReference type="EMBL" id="GAA2426489.1"/>
    </source>
</evidence>
<keyword evidence="1" id="KW-0812">Transmembrane</keyword>